<feature type="region of interest" description="Disordered" evidence="3">
    <location>
        <begin position="413"/>
        <end position="609"/>
    </location>
</feature>
<dbReference type="InterPro" id="IPR042201">
    <property type="entry name" value="FH2_Formin_sf"/>
</dbReference>
<keyword evidence="7" id="KW-1185">Reference proteome</keyword>
<dbReference type="InterPro" id="IPR027643">
    <property type="entry name" value="Formin-like_plant"/>
</dbReference>
<dbReference type="SMART" id="SM00498">
    <property type="entry name" value="FH2"/>
    <property type="match status" value="1"/>
</dbReference>
<feature type="compositionally biased region" description="Pro residues" evidence="3">
    <location>
        <begin position="423"/>
        <end position="434"/>
    </location>
</feature>
<feature type="compositionally biased region" description="Pro residues" evidence="3">
    <location>
        <begin position="564"/>
        <end position="574"/>
    </location>
</feature>
<feature type="compositionally biased region" description="Pro residues" evidence="3">
    <location>
        <begin position="544"/>
        <end position="554"/>
    </location>
</feature>
<keyword evidence="4" id="KW-1133">Transmembrane helix</keyword>
<dbReference type="Pfam" id="PF02181">
    <property type="entry name" value="FH2"/>
    <property type="match status" value="1"/>
</dbReference>
<comment type="similarity">
    <text evidence="1">Belongs to the formin-like family. Class-I subfamily.</text>
</comment>
<dbReference type="PANTHER" id="PTHR23213">
    <property type="entry name" value="FORMIN-RELATED"/>
    <property type="match status" value="1"/>
</dbReference>
<comment type="caution">
    <text evidence="6">The sequence shown here is derived from an EMBL/GenBank/DDBJ whole genome shotgun (WGS) entry which is preliminary data.</text>
</comment>
<evidence type="ECO:0000256" key="4">
    <source>
        <dbReference type="SAM" id="Phobius"/>
    </source>
</evidence>
<feature type="compositionally biased region" description="Polar residues" evidence="3">
    <location>
        <begin position="445"/>
        <end position="466"/>
    </location>
</feature>
<feature type="compositionally biased region" description="Polar residues" evidence="3">
    <location>
        <begin position="486"/>
        <end position="501"/>
    </location>
</feature>
<organism evidence="6 7">
    <name type="scientific">Hevea brasiliensis</name>
    <name type="common">Para rubber tree</name>
    <name type="synonym">Siphonia brasiliensis</name>
    <dbReference type="NCBI Taxonomy" id="3981"/>
    <lineage>
        <taxon>Eukaryota</taxon>
        <taxon>Viridiplantae</taxon>
        <taxon>Streptophyta</taxon>
        <taxon>Embryophyta</taxon>
        <taxon>Tracheophyta</taxon>
        <taxon>Spermatophyta</taxon>
        <taxon>Magnoliopsida</taxon>
        <taxon>eudicotyledons</taxon>
        <taxon>Gunneridae</taxon>
        <taxon>Pentapetalae</taxon>
        <taxon>rosids</taxon>
        <taxon>fabids</taxon>
        <taxon>Malpighiales</taxon>
        <taxon>Euphorbiaceae</taxon>
        <taxon>Crotonoideae</taxon>
        <taxon>Micrandreae</taxon>
        <taxon>Hevea</taxon>
    </lineage>
</organism>
<evidence type="ECO:0000313" key="7">
    <source>
        <dbReference type="Proteomes" id="UP001174677"/>
    </source>
</evidence>
<evidence type="ECO:0000259" key="5">
    <source>
        <dbReference type="PROSITE" id="PS51444"/>
    </source>
</evidence>
<accession>A0ABQ9MIX0</accession>
<feature type="compositionally biased region" description="Pro residues" evidence="3">
    <location>
        <begin position="522"/>
        <end position="534"/>
    </location>
</feature>
<reference evidence="6" key="1">
    <citation type="journal article" date="2023" name="Plant Biotechnol. J.">
        <title>Chromosome-level wild Hevea brasiliensis genome provides new tools for genomic-assisted breeding and valuable loci to elevate rubber yield.</title>
        <authorList>
            <person name="Cheng H."/>
            <person name="Song X."/>
            <person name="Hu Y."/>
            <person name="Wu T."/>
            <person name="Yang Q."/>
            <person name="An Z."/>
            <person name="Feng S."/>
            <person name="Deng Z."/>
            <person name="Wu W."/>
            <person name="Zeng X."/>
            <person name="Tu M."/>
            <person name="Wang X."/>
            <person name="Huang H."/>
        </authorList>
    </citation>
    <scope>NUCLEOTIDE SEQUENCE</scope>
    <source>
        <strain evidence="6">MT/VB/25A 57/8</strain>
    </source>
</reference>
<evidence type="ECO:0000313" key="6">
    <source>
        <dbReference type="EMBL" id="KAJ9180254.1"/>
    </source>
</evidence>
<name>A0ABQ9MIX0_HEVBR</name>
<dbReference type="EMBL" id="JARPOI010000005">
    <property type="protein sequence ID" value="KAJ9180254.1"/>
    <property type="molecule type" value="Genomic_DNA"/>
</dbReference>
<feature type="transmembrane region" description="Helical" evidence="4">
    <location>
        <begin position="6"/>
        <end position="23"/>
    </location>
</feature>
<keyword evidence="4" id="KW-0472">Membrane</keyword>
<dbReference type="Gene3D" id="1.20.58.2220">
    <property type="entry name" value="Formin, FH2 domain"/>
    <property type="match status" value="1"/>
</dbReference>
<dbReference type="Proteomes" id="UP001174677">
    <property type="component" value="Chromosome 5"/>
</dbReference>
<dbReference type="SUPFAM" id="SSF101447">
    <property type="entry name" value="Formin homology 2 domain (FH2 domain)"/>
    <property type="match status" value="1"/>
</dbReference>
<feature type="compositionally biased region" description="Low complexity" evidence="3">
    <location>
        <begin position="474"/>
        <end position="485"/>
    </location>
</feature>
<protein>
    <recommendedName>
        <fullName evidence="2">Formin-like protein</fullName>
    </recommendedName>
</protein>
<dbReference type="InterPro" id="IPR015425">
    <property type="entry name" value="FH2_Formin"/>
</dbReference>
<proteinExistence type="inferred from homology"/>
<gene>
    <name evidence="6" type="ORF">P3X46_008523</name>
</gene>
<keyword evidence="4" id="KW-0812">Transmembrane</keyword>
<evidence type="ECO:0000256" key="1">
    <source>
        <dbReference type="ARBA" id="ARBA00025793"/>
    </source>
</evidence>
<feature type="domain" description="FH2" evidence="5">
    <location>
        <begin position="598"/>
        <end position="1019"/>
    </location>
</feature>
<feature type="transmembrane region" description="Helical" evidence="4">
    <location>
        <begin position="157"/>
        <end position="180"/>
    </location>
</feature>
<evidence type="ECO:0000256" key="2">
    <source>
        <dbReference type="RuleBase" id="RU361260"/>
    </source>
</evidence>
<feature type="compositionally biased region" description="Pro residues" evidence="3">
    <location>
        <begin position="504"/>
        <end position="513"/>
    </location>
</feature>
<evidence type="ECO:0000256" key="3">
    <source>
        <dbReference type="SAM" id="MobiDB-lite"/>
    </source>
</evidence>
<sequence>MGSSYQILHIIFLIITIFMFLSLRSTHIFIADASLVAAEYFKVHSLQKLDFREESEDGNEKQIEKVSGKDENDKKETLIVQKFRALLGLKSYKTRSPPSEFVSPAPSPSPIMEAEAPPPVSVLPIQVHSHPPPHHSNSIPPAHSTLMKHRDDGKFRIILAAILVSAGVAFIVCVLGLIWVSGKFKKNKRISARLMSVYKKKGRTIGKSKYIFSQKSARKVSLNPGLDLLYLNSLERDLEQHNTCLKQTTEALDTSSNHSMPKCAFHEGKESNQELIIKSEFDNSSSSSTREIMSVHGDVESLKYESDGGNFFPEDEVIPIEGHSSDDESFHSFVDSHSSHIRFSNASAGSLSDMSEISHSIVTMTPPSPLTSSKKLDIPQATSECISTPALNLQANFPQSPEIFRAENLTVSSPLDSDENFAPPSPPPPPPRPALTPSMRFLPSRTPSWSTRNTDKASCSSPLTNLSSPRKSDSSSGSNQKSQNDLLSSPQKSPETSQARSSIPLPPCPPPFLPGNTSFAKGPPPPPCPPPPPFIQGNSTSSKGPPPLPCPPPFIQGNSSSSKGPPPPPCPPPFIKGNSSSTKGPPPPPSQLPQHAQFGKDGAPLPKLKPLHWDKVRAAPDRSMVWDKIRSSSFELDEEMIESLFGYNLKGTMKNDEAKSKTPSPSKHVLEPKRLQNLTILSKALNANPEQVCEALVRGDGLCLQQLEALAKMVPTKEEEAKLAEYKGDINELGFIEKFVKVALTIPFSFLRVEAMLYRENFEDEVVHLRNSFSMLEEACKELRSSRLFLKLLEAVLKTGNRMNVGTIRGGARAFKLDALLKLADVKGTDGKTTLLHFVVQEIIRSEGIRVSDSIMGRINQKNKSKTIEEREEDYRRMGLELVSGLSTELYNVKKTATIDLDVLASSVSNLSDGMAKLKNLILKDLLTDEKSGNFVHSMKTFLNYAERNLKELQQDEHRVLLHVREITEYFHGDVSKEEANPLRIFVIVRDFLGMLDHVCKELRSLKVPKSPNPLAPFR</sequence>
<dbReference type="PROSITE" id="PS51444">
    <property type="entry name" value="FH2"/>
    <property type="match status" value="1"/>
</dbReference>
<dbReference type="PANTHER" id="PTHR23213:SF177">
    <property type="entry name" value="FORMIN-LIKE PROTEIN 11"/>
    <property type="match status" value="1"/>
</dbReference>